<feature type="transmembrane region" description="Helical" evidence="1">
    <location>
        <begin position="21"/>
        <end position="42"/>
    </location>
</feature>
<keyword evidence="1" id="KW-0472">Membrane</keyword>
<evidence type="ECO:0000313" key="2">
    <source>
        <dbReference type="EMBL" id="AGF72859.1"/>
    </source>
</evidence>
<evidence type="ECO:0000256" key="1">
    <source>
        <dbReference type="SAM" id="Phobius"/>
    </source>
</evidence>
<keyword evidence="1" id="KW-0812">Transmembrane</keyword>
<evidence type="ECO:0000313" key="3">
    <source>
        <dbReference type="Proteomes" id="UP000011723"/>
    </source>
</evidence>
<dbReference type="PATRIC" id="fig|1121362.3.peg.1874"/>
<dbReference type="AlphaFoldDB" id="M1MYR6"/>
<accession>M1MYR6</accession>
<protein>
    <submittedName>
        <fullName evidence="2">Putative secreted protein</fullName>
    </submittedName>
</protein>
<dbReference type="KEGG" id="chn:A605_09285"/>
<gene>
    <name evidence="2" type="ORF">A605_09285</name>
</gene>
<keyword evidence="3" id="KW-1185">Reference proteome</keyword>
<organism evidence="2 3">
    <name type="scientific">Corynebacterium halotolerans YIM 70093 = DSM 44683</name>
    <dbReference type="NCBI Taxonomy" id="1121362"/>
    <lineage>
        <taxon>Bacteria</taxon>
        <taxon>Bacillati</taxon>
        <taxon>Actinomycetota</taxon>
        <taxon>Actinomycetes</taxon>
        <taxon>Mycobacteriales</taxon>
        <taxon>Corynebacteriaceae</taxon>
        <taxon>Corynebacterium</taxon>
    </lineage>
</organism>
<dbReference type="EMBL" id="CP003697">
    <property type="protein sequence ID" value="AGF72859.1"/>
    <property type="molecule type" value="Genomic_DNA"/>
</dbReference>
<reference evidence="2 3" key="1">
    <citation type="journal article" date="2012" name="Stand. Genomic Sci.">
        <title>Genome sequence of the halotolerant bacterium Corynebacterium halotolerans type strain YIM 70093(T) (= DSM 44683(T)).</title>
        <authorList>
            <person name="Ruckert C."/>
            <person name="Albersmeier A."/>
            <person name="Al-Dilaimi A."/>
            <person name="Niehaus K."/>
            <person name="Szczepanowski R."/>
            <person name="Kalinowski J."/>
        </authorList>
    </citation>
    <scope>NUCLEOTIDE SEQUENCE [LARGE SCALE GENOMIC DNA]</scope>
    <source>
        <strain evidence="2">YIM 70093</strain>
    </source>
</reference>
<dbReference type="STRING" id="1121362.A605_09285"/>
<dbReference type="Proteomes" id="UP000011723">
    <property type="component" value="Chromosome"/>
</dbReference>
<dbReference type="eggNOG" id="ENOG5031JSC">
    <property type="taxonomic scope" value="Bacteria"/>
</dbReference>
<name>M1MYR6_9CORY</name>
<dbReference type="RefSeq" id="WP_015401278.1">
    <property type="nucleotide sequence ID" value="NC_020302.1"/>
</dbReference>
<dbReference type="HOGENOM" id="CLU_193596_0_0_11"/>
<keyword evidence="1" id="KW-1133">Transmembrane helix</keyword>
<proteinExistence type="predicted"/>
<feature type="transmembrane region" description="Helical" evidence="1">
    <location>
        <begin position="48"/>
        <end position="65"/>
    </location>
</feature>
<sequence>MTMQNRPRNSIEARKTAVRKYSRNAAISVGGGVGGGLVLAFLLANSTFWLILGLVVAVVGGVYNWRKIQQVVNQRDNH</sequence>